<dbReference type="KEGG" id="hdf:AArcSl_0823"/>
<gene>
    <name evidence="1" type="ORF">AArcSl_0823</name>
</gene>
<dbReference type="Proteomes" id="UP000263012">
    <property type="component" value="Chromosome"/>
</dbReference>
<evidence type="ECO:0000313" key="2">
    <source>
        <dbReference type="Proteomes" id="UP000263012"/>
    </source>
</evidence>
<protein>
    <submittedName>
        <fullName evidence="1">Uncharacterized protein</fullName>
    </submittedName>
</protein>
<dbReference type="AlphaFoldDB" id="A0A343TH95"/>
<keyword evidence="2" id="KW-1185">Reference proteome</keyword>
<dbReference type="EMBL" id="CP025066">
    <property type="protein sequence ID" value="AUX08467.1"/>
    <property type="molecule type" value="Genomic_DNA"/>
</dbReference>
<organism evidence="1 2">
    <name type="scientific">Halalkaliarchaeum desulfuricum</name>
    <dbReference type="NCBI Taxonomy" id="2055893"/>
    <lineage>
        <taxon>Archaea</taxon>
        <taxon>Methanobacteriati</taxon>
        <taxon>Methanobacteriota</taxon>
        <taxon>Stenosarchaea group</taxon>
        <taxon>Halobacteria</taxon>
        <taxon>Halobacteriales</taxon>
        <taxon>Haloferacaceae</taxon>
        <taxon>Halalkaliarchaeum</taxon>
    </lineage>
</organism>
<reference evidence="2" key="1">
    <citation type="submission" date="2017-11" db="EMBL/GenBank/DDBJ databases">
        <title>Phenotypic and genomic properties of facultatively anaerobic sulfur-reducing natronoarchaea from hypersaline soda lakes.</title>
        <authorList>
            <person name="Sorokin D.Y."/>
            <person name="Kublanov I.V."/>
            <person name="Roman P."/>
            <person name="Sinninghe Damste J.S."/>
            <person name="Golyshin P.N."/>
            <person name="Rojo D."/>
            <person name="Ciordia S."/>
            <person name="Mena M.D.C."/>
            <person name="Ferrer M."/>
            <person name="Messina E."/>
            <person name="Smedile F."/>
            <person name="La Spada G."/>
            <person name="La Cono V."/>
            <person name="Yakimov M.M."/>
        </authorList>
    </citation>
    <scope>NUCLEOTIDE SEQUENCE [LARGE SCALE GENOMIC DNA]</scope>
    <source>
        <strain evidence="2">AArc-Sl</strain>
    </source>
</reference>
<accession>A0A343TH95</accession>
<name>A0A343TH95_9EURY</name>
<evidence type="ECO:0000313" key="1">
    <source>
        <dbReference type="EMBL" id="AUX08467.1"/>
    </source>
</evidence>
<proteinExistence type="predicted"/>
<sequence length="89" mass="9430">MSSFAHSGILSGLRPVFGRIDKLQQLSVTAAHLSFHDPVVGLLFALADRPELVSIMPCGSGTSLYSARPIVSSGTASTSPRCSWRSVEI</sequence>